<dbReference type="Proteomes" id="UP000887563">
    <property type="component" value="Unplaced"/>
</dbReference>
<name>A0A914LWI4_MELIC</name>
<dbReference type="AlphaFoldDB" id="A0A914LWI4"/>
<sequence length="102" mass="12296">MIKTKKAKHRYIIYLHNHNYIHTIMRSIYKYKRIHKQNTTMNIHEHITTSQQNISLSQLTFGLLVDALRYSLNQFVNCFRVHFDPARISLVLRVPVKEKLKF</sequence>
<organism evidence="1 2">
    <name type="scientific">Meloidogyne incognita</name>
    <name type="common">Southern root-knot nematode worm</name>
    <name type="synonym">Oxyuris incognita</name>
    <dbReference type="NCBI Taxonomy" id="6306"/>
    <lineage>
        <taxon>Eukaryota</taxon>
        <taxon>Metazoa</taxon>
        <taxon>Ecdysozoa</taxon>
        <taxon>Nematoda</taxon>
        <taxon>Chromadorea</taxon>
        <taxon>Rhabditida</taxon>
        <taxon>Tylenchina</taxon>
        <taxon>Tylenchomorpha</taxon>
        <taxon>Tylenchoidea</taxon>
        <taxon>Meloidogynidae</taxon>
        <taxon>Meloidogyninae</taxon>
        <taxon>Meloidogyne</taxon>
        <taxon>Meloidogyne incognita group</taxon>
    </lineage>
</organism>
<proteinExistence type="predicted"/>
<reference evidence="2" key="1">
    <citation type="submission" date="2022-11" db="UniProtKB">
        <authorList>
            <consortium name="WormBaseParasite"/>
        </authorList>
    </citation>
    <scope>IDENTIFICATION</scope>
</reference>
<evidence type="ECO:0000313" key="2">
    <source>
        <dbReference type="WBParaSite" id="Minc3s00973g19457"/>
    </source>
</evidence>
<evidence type="ECO:0000313" key="1">
    <source>
        <dbReference type="Proteomes" id="UP000887563"/>
    </source>
</evidence>
<dbReference type="WBParaSite" id="Minc3s00973g19457">
    <property type="protein sequence ID" value="Minc3s00973g19457"/>
    <property type="gene ID" value="Minc3s00973g19457"/>
</dbReference>
<keyword evidence="1" id="KW-1185">Reference proteome</keyword>
<protein>
    <submittedName>
        <fullName evidence="2">Uncharacterized protein</fullName>
    </submittedName>
</protein>
<accession>A0A914LWI4</accession>